<reference evidence="1 2" key="1">
    <citation type="submission" date="2016-10" db="EMBL/GenBank/DDBJ databases">
        <title>Draft genome sequence of Coniochaeta ligniaria NRRL30616, a lignocellulolytic fungus for bioabatement of inhibitors in plant biomass hydrolysates.</title>
        <authorList>
            <consortium name="DOE Joint Genome Institute"/>
            <person name="Jimenez D.J."/>
            <person name="Hector R.E."/>
            <person name="Riley R."/>
            <person name="Sun H."/>
            <person name="Grigoriev I.V."/>
            <person name="Van Elsas J.D."/>
            <person name="Nichols N.N."/>
        </authorList>
    </citation>
    <scope>NUCLEOTIDE SEQUENCE [LARGE SCALE GENOMIC DNA]</scope>
    <source>
        <strain evidence="1 2">NRRL 30616</strain>
    </source>
</reference>
<protein>
    <submittedName>
        <fullName evidence="1">Uncharacterized protein</fullName>
    </submittedName>
</protein>
<organism evidence="1 2">
    <name type="scientific">Coniochaeta ligniaria NRRL 30616</name>
    <dbReference type="NCBI Taxonomy" id="1408157"/>
    <lineage>
        <taxon>Eukaryota</taxon>
        <taxon>Fungi</taxon>
        <taxon>Dikarya</taxon>
        <taxon>Ascomycota</taxon>
        <taxon>Pezizomycotina</taxon>
        <taxon>Sordariomycetes</taxon>
        <taxon>Sordariomycetidae</taxon>
        <taxon>Coniochaetales</taxon>
        <taxon>Coniochaetaceae</taxon>
        <taxon>Coniochaeta</taxon>
    </lineage>
</organism>
<evidence type="ECO:0000313" key="2">
    <source>
        <dbReference type="Proteomes" id="UP000182658"/>
    </source>
</evidence>
<proteinExistence type="predicted"/>
<dbReference type="EMBL" id="KV875177">
    <property type="protein sequence ID" value="OIW22102.1"/>
    <property type="molecule type" value="Genomic_DNA"/>
</dbReference>
<dbReference type="AlphaFoldDB" id="A0A1J7I3J5"/>
<sequence>MSCYPYDMSSPTNIPSDNRQRIRTLALFNIIMNAQDIELGDRLKPSKDSSSSLLPPLHTCRCAEEGRAPNLVKIPFSATITNKLQCSRFWFGSQTRYRSTGLEKLGPMSPWPIIIPLMFSEETTKDLDRMTSEGGEQLSVFIKNQKLSAAEETWWKELLDHKLRFRLRERKYVVLKDETGVGRDQVQSGQEENLPQG</sequence>
<name>A0A1J7I3J5_9PEZI</name>
<evidence type="ECO:0000313" key="1">
    <source>
        <dbReference type="EMBL" id="OIW22102.1"/>
    </source>
</evidence>
<dbReference type="InParanoid" id="A0A1J7I3J5"/>
<accession>A0A1J7I3J5</accession>
<keyword evidence="2" id="KW-1185">Reference proteome</keyword>
<gene>
    <name evidence="1" type="ORF">CONLIGDRAFT_720086</name>
</gene>
<dbReference type="Proteomes" id="UP000182658">
    <property type="component" value="Unassembled WGS sequence"/>
</dbReference>